<dbReference type="RefSeq" id="WP_278010254.1">
    <property type="nucleotide sequence ID" value="NZ_CP121112.1"/>
</dbReference>
<proteinExistence type="predicted"/>
<accession>A0ABV5HBU0</accession>
<dbReference type="Proteomes" id="UP001589562">
    <property type="component" value="Unassembled WGS sequence"/>
</dbReference>
<name>A0ABV5HBU0_9FLAO</name>
<comment type="caution">
    <text evidence="1">The sequence shown here is derived from an EMBL/GenBank/DDBJ whole genome shotgun (WGS) entry which is preliminary data.</text>
</comment>
<organism evidence="1 2">
    <name type="scientific">Flavobacterium gyeonganense</name>
    <dbReference type="NCBI Taxonomy" id="1310418"/>
    <lineage>
        <taxon>Bacteria</taxon>
        <taxon>Pseudomonadati</taxon>
        <taxon>Bacteroidota</taxon>
        <taxon>Flavobacteriia</taxon>
        <taxon>Flavobacteriales</taxon>
        <taxon>Flavobacteriaceae</taxon>
        <taxon>Flavobacterium</taxon>
    </lineage>
</organism>
<reference evidence="1 2" key="1">
    <citation type="submission" date="2024-09" db="EMBL/GenBank/DDBJ databases">
        <authorList>
            <person name="Sun Q."/>
            <person name="Mori K."/>
        </authorList>
    </citation>
    <scope>NUCLEOTIDE SEQUENCE [LARGE SCALE GENOMIC DNA]</scope>
    <source>
        <strain evidence="1 2">CECT 8365</strain>
    </source>
</reference>
<evidence type="ECO:0000313" key="1">
    <source>
        <dbReference type="EMBL" id="MFB9109362.1"/>
    </source>
</evidence>
<keyword evidence="2" id="KW-1185">Reference proteome</keyword>
<gene>
    <name evidence="1" type="ORF">ACFFVK_12310</name>
</gene>
<protein>
    <submittedName>
        <fullName evidence="1">Uncharacterized protein</fullName>
    </submittedName>
</protein>
<evidence type="ECO:0000313" key="2">
    <source>
        <dbReference type="Proteomes" id="UP001589562"/>
    </source>
</evidence>
<sequence>MHNNINENLSPDWKEFHDFVVKELNYAESTSGYYRMILEKCNFDEEKALIEFL</sequence>
<dbReference type="EMBL" id="JBHMFE010000015">
    <property type="protein sequence ID" value="MFB9109362.1"/>
    <property type="molecule type" value="Genomic_DNA"/>
</dbReference>